<dbReference type="AlphaFoldDB" id="A0A174FU12"/>
<reference evidence="14 16" key="1">
    <citation type="submission" date="2015-09" db="EMBL/GenBank/DDBJ databases">
        <authorList>
            <consortium name="Pathogen Informatics"/>
        </authorList>
    </citation>
    <scope>NUCLEOTIDE SEQUENCE [LARGE SCALE GENOMIC DNA]</scope>
    <source>
        <strain evidence="14 16">2789STDY5834866</strain>
    </source>
</reference>
<evidence type="ECO:0000256" key="11">
    <source>
        <dbReference type="RuleBase" id="RU004227"/>
    </source>
</evidence>
<dbReference type="Proteomes" id="UP000095362">
    <property type="component" value="Unassembled WGS sequence"/>
</dbReference>
<protein>
    <recommendedName>
        <fullName evidence="8 9">Chromosomal replication initiator protein DnaA</fullName>
    </recommendedName>
</protein>
<dbReference type="CDD" id="cd00009">
    <property type="entry name" value="AAA"/>
    <property type="match status" value="1"/>
</dbReference>
<feature type="binding site" evidence="8">
    <location>
        <position position="165"/>
    </location>
    <ligand>
        <name>ATP</name>
        <dbReference type="ChEBI" id="CHEBI:30616"/>
    </ligand>
</feature>
<dbReference type="EMBL" id="CYZK01000016">
    <property type="protein sequence ID" value="CUO52338.1"/>
    <property type="molecule type" value="Genomic_DNA"/>
</dbReference>
<name>A0A174FU12_9FIRM</name>
<feature type="region of interest" description="Domain IV, binds dsDNA" evidence="8">
    <location>
        <begin position="344"/>
        <end position="466"/>
    </location>
</feature>
<evidence type="ECO:0000256" key="7">
    <source>
        <dbReference type="ARBA" id="ARBA00023125"/>
    </source>
</evidence>
<dbReference type="OrthoDB" id="9807019at2"/>
<dbReference type="InterPro" id="IPR038454">
    <property type="entry name" value="DnaA_N_sf"/>
</dbReference>
<dbReference type="Pfam" id="PF08299">
    <property type="entry name" value="Bac_DnaA_C"/>
    <property type="match status" value="1"/>
</dbReference>
<organism evidence="14 16">
    <name type="scientific">Coprococcus comes</name>
    <dbReference type="NCBI Taxonomy" id="410072"/>
    <lineage>
        <taxon>Bacteria</taxon>
        <taxon>Bacillati</taxon>
        <taxon>Bacillota</taxon>
        <taxon>Clostridia</taxon>
        <taxon>Lachnospirales</taxon>
        <taxon>Lachnospiraceae</taxon>
        <taxon>Coprococcus</taxon>
    </lineage>
</organism>
<dbReference type="PANTHER" id="PTHR30050">
    <property type="entry name" value="CHROMOSOMAL REPLICATION INITIATOR PROTEIN DNAA"/>
    <property type="match status" value="1"/>
</dbReference>
<feature type="binding site" evidence="8">
    <location>
        <position position="166"/>
    </location>
    <ligand>
        <name>ATP</name>
        <dbReference type="ChEBI" id="CHEBI:30616"/>
    </ligand>
</feature>
<dbReference type="PANTHER" id="PTHR30050:SF2">
    <property type="entry name" value="CHROMOSOMAL REPLICATION INITIATOR PROTEIN DNAA"/>
    <property type="match status" value="1"/>
</dbReference>
<gene>
    <name evidence="8 14" type="primary">dnaA</name>
    <name evidence="14" type="ORF">ERS852481_02259</name>
    <name evidence="15" type="ORF">HUU93_08450</name>
</gene>
<accession>A0A174FU12</accession>
<dbReference type="EMBL" id="JABWDC010000027">
    <property type="protein sequence ID" value="NUN86624.1"/>
    <property type="molecule type" value="Genomic_DNA"/>
</dbReference>
<dbReference type="PROSITE" id="PS01008">
    <property type="entry name" value="DNAA"/>
    <property type="match status" value="1"/>
</dbReference>
<feature type="binding site" evidence="8">
    <location>
        <position position="164"/>
    </location>
    <ligand>
        <name>ATP</name>
        <dbReference type="ChEBI" id="CHEBI:30616"/>
    </ligand>
</feature>
<evidence type="ECO:0000256" key="9">
    <source>
        <dbReference type="NCBIfam" id="TIGR00362"/>
    </source>
</evidence>
<dbReference type="SUPFAM" id="SSF52540">
    <property type="entry name" value="P-loop containing nucleoside triphosphate hydrolases"/>
    <property type="match status" value="1"/>
</dbReference>
<keyword evidence="4 8" id="KW-0547">Nucleotide-binding</keyword>
<dbReference type="Gene3D" id="3.40.50.300">
    <property type="entry name" value="P-loop containing nucleotide triphosphate hydrolases"/>
    <property type="match status" value="1"/>
</dbReference>
<evidence type="ECO:0000256" key="5">
    <source>
        <dbReference type="ARBA" id="ARBA00022840"/>
    </source>
</evidence>
<dbReference type="GO" id="GO:0008289">
    <property type="term" value="F:lipid binding"/>
    <property type="evidence" value="ECO:0007669"/>
    <property type="project" value="UniProtKB-KW"/>
</dbReference>
<comment type="domain">
    <text evidence="8">Domain I is involved in oligomerization and binding regulators, domain II is flexibile and of varying length in different bacteria, domain III forms the AAA+ region, while domain IV binds dsDNA.</text>
</comment>
<dbReference type="Gene3D" id="1.10.8.60">
    <property type="match status" value="1"/>
</dbReference>
<evidence type="ECO:0000259" key="12">
    <source>
        <dbReference type="SMART" id="SM00382"/>
    </source>
</evidence>
<comment type="function">
    <text evidence="8 10">Plays an essential role in the initiation and regulation of chromosomal replication. ATP-DnaA binds to the origin of replication (oriC) to initiate formation of the DNA replication initiation complex once per cell cycle. Binds the DnaA box (a 9 base pair repeat at the origin) and separates the double-stranded (ds)DNA. Forms a right-handed helical filament on oriC DNA; dsDNA binds to the exterior of the filament while single-stranded (ss)DNA is stabiized in the filament's interior. The ATP-DnaA-oriC complex binds and stabilizes one strand of the AT-rich DNA unwinding element (DUE), permitting loading of DNA polymerase. After initiation quickly degrades to an ADP-DnaA complex that is not apt for DNA replication. Binds acidic phospholipids.</text>
</comment>
<dbReference type="InterPro" id="IPR020591">
    <property type="entry name" value="Chromosome_initiator_DnaA-like"/>
</dbReference>
<dbReference type="InterPro" id="IPR003593">
    <property type="entry name" value="AAA+_ATPase"/>
</dbReference>
<dbReference type="InterPro" id="IPR013159">
    <property type="entry name" value="DnaA_C"/>
</dbReference>
<reference evidence="15 17" key="2">
    <citation type="submission" date="2020-04" db="EMBL/GenBank/DDBJ databases">
        <authorList>
            <person name="Pieper L."/>
        </authorList>
    </citation>
    <scope>NUCLEOTIDE SEQUENCE [LARGE SCALE GENOMIC DNA]</scope>
    <source>
        <strain evidence="15 17">F22</strain>
    </source>
</reference>
<feature type="region of interest" description="Domain I, interacts with DnaA modulators" evidence="8">
    <location>
        <begin position="1"/>
        <end position="109"/>
    </location>
</feature>
<dbReference type="HAMAP" id="MF_00377">
    <property type="entry name" value="DnaA_bact"/>
    <property type="match status" value="1"/>
</dbReference>
<dbReference type="Gene3D" id="3.30.300.180">
    <property type="match status" value="1"/>
</dbReference>
<dbReference type="InterPro" id="IPR001957">
    <property type="entry name" value="Chromosome_initiator_DnaA"/>
</dbReference>
<dbReference type="Gene3D" id="1.10.1750.10">
    <property type="match status" value="1"/>
</dbReference>
<dbReference type="NCBIfam" id="TIGR00362">
    <property type="entry name" value="DnaA"/>
    <property type="match status" value="1"/>
</dbReference>
<evidence type="ECO:0000256" key="10">
    <source>
        <dbReference type="RuleBase" id="RU000577"/>
    </source>
</evidence>
<dbReference type="GO" id="GO:0005524">
    <property type="term" value="F:ATP binding"/>
    <property type="evidence" value="ECO:0007669"/>
    <property type="project" value="UniProtKB-UniRule"/>
</dbReference>
<comment type="subunit">
    <text evidence="8">Oligomerizes as a right-handed, spiral filament on DNA at oriC.</text>
</comment>
<evidence type="ECO:0000256" key="2">
    <source>
        <dbReference type="ARBA" id="ARBA00022490"/>
    </source>
</evidence>
<sequence length="466" mass="53309">MDVIKEKWEEIIQKLKVEYFLSNISFETWIRPLEVYEIRGNTLYLTVNFKASIEHIQNKYLLPLKVCIAEVTGTEYQIKFIPRDLPREQQRRYLEKTVPVKEKTHKHKEVSPIAEKANLNPKYTFDTFVVGGNNNFAHAASLAVAESPGEVYNPLFLYGGVGLGKTHLMHSIAHYILDREPSKKVLYVTSETFTNDLITAIRNGKTGNDLAMNAFRDKYRNNDVLLIDDVQFIIGKESTQEEFFHTFNHLHNAGKQIVISSDKPPKDMTTLEARLRTRFEWGLIADISVPDYETRMAILYKKIELDQLERYQIPDEVIQYIAMNIKTNIRELEGSLNKLIALYRIGGRKNFDVSLAAEALKDMIAPDDSHKVTPELVLDVVSDHFNVSVSELKGSRRNARTAGARQIVMYLCRQMTDASLQSIGDLLGGRDHSTVNHGVDKIARDVEKDETLRNTIEIIQKKISPL</sequence>
<dbReference type="RefSeq" id="WP_055261659.1">
    <property type="nucleotide sequence ID" value="NZ_CYZK01000016.1"/>
</dbReference>
<evidence type="ECO:0000313" key="15">
    <source>
        <dbReference type="EMBL" id="NUN86624.1"/>
    </source>
</evidence>
<dbReference type="SMART" id="SM00760">
    <property type="entry name" value="Bac_DnaA_C"/>
    <property type="match status" value="1"/>
</dbReference>
<evidence type="ECO:0000313" key="17">
    <source>
        <dbReference type="Proteomes" id="UP000554488"/>
    </source>
</evidence>
<evidence type="ECO:0000313" key="14">
    <source>
        <dbReference type="EMBL" id="CUO52338.1"/>
    </source>
</evidence>
<feature type="domain" description="AAA+ ATPase" evidence="12">
    <location>
        <begin position="151"/>
        <end position="285"/>
    </location>
</feature>
<dbReference type="PaxDb" id="410072-ERS852525_02122"/>
<keyword evidence="3 8" id="KW-0235">DNA replication</keyword>
<feature type="domain" description="Chromosomal replication initiator DnaA C-terminal" evidence="13">
    <location>
        <begin position="373"/>
        <end position="442"/>
    </location>
</feature>
<evidence type="ECO:0000313" key="16">
    <source>
        <dbReference type="Proteomes" id="UP000095362"/>
    </source>
</evidence>
<evidence type="ECO:0000259" key="13">
    <source>
        <dbReference type="SMART" id="SM00760"/>
    </source>
</evidence>
<dbReference type="PRINTS" id="PR00051">
    <property type="entry name" value="DNAA"/>
</dbReference>
<dbReference type="GO" id="GO:0005737">
    <property type="term" value="C:cytoplasm"/>
    <property type="evidence" value="ECO:0007669"/>
    <property type="project" value="UniProtKB-SubCell"/>
</dbReference>
<dbReference type="FunFam" id="3.40.50.300:FF:000150">
    <property type="entry name" value="Chromosomal replication initiator protein DnaA"/>
    <property type="match status" value="1"/>
</dbReference>
<evidence type="ECO:0000256" key="4">
    <source>
        <dbReference type="ARBA" id="ARBA00022741"/>
    </source>
</evidence>
<keyword evidence="6 8" id="KW-0446">Lipid-binding</keyword>
<dbReference type="InterPro" id="IPR018312">
    <property type="entry name" value="Chromosome_initiator_DnaA_CS"/>
</dbReference>
<dbReference type="InterPro" id="IPR013317">
    <property type="entry name" value="DnaA_dom"/>
</dbReference>
<dbReference type="GO" id="GO:0003688">
    <property type="term" value="F:DNA replication origin binding"/>
    <property type="evidence" value="ECO:0007669"/>
    <property type="project" value="UniProtKB-UniRule"/>
</dbReference>
<dbReference type="Proteomes" id="UP000554488">
    <property type="component" value="Unassembled WGS sequence"/>
</dbReference>
<dbReference type="SMART" id="SM00382">
    <property type="entry name" value="AAA"/>
    <property type="match status" value="1"/>
</dbReference>
<dbReference type="GO" id="GO:0005886">
    <property type="term" value="C:plasma membrane"/>
    <property type="evidence" value="ECO:0007669"/>
    <property type="project" value="TreeGrafter"/>
</dbReference>
<dbReference type="InterPro" id="IPR010921">
    <property type="entry name" value="Trp_repressor/repl_initiator"/>
</dbReference>
<dbReference type="CDD" id="cd06571">
    <property type="entry name" value="Bac_DnaA_C"/>
    <property type="match status" value="1"/>
</dbReference>
<dbReference type="STRING" id="410072.ERS852525_02122"/>
<dbReference type="InterPro" id="IPR027417">
    <property type="entry name" value="P-loop_NTPase"/>
</dbReference>
<keyword evidence="2 8" id="KW-0963">Cytoplasm</keyword>
<keyword evidence="5 8" id="KW-0067">ATP-binding</keyword>
<evidence type="ECO:0000256" key="1">
    <source>
        <dbReference type="ARBA" id="ARBA00006583"/>
    </source>
</evidence>
<dbReference type="GO" id="GO:0006270">
    <property type="term" value="P:DNA replication initiation"/>
    <property type="evidence" value="ECO:0007669"/>
    <property type="project" value="UniProtKB-UniRule"/>
</dbReference>
<comment type="subcellular location">
    <subcellularLocation>
        <location evidence="8">Cytoplasm</location>
    </subcellularLocation>
</comment>
<dbReference type="Pfam" id="PF00308">
    <property type="entry name" value="Bac_DnaA"/>
    <property type="match status" value="1"/>
</dbReference>
<comment type="similarity">
    <text evidence="1 8 11">Belongs to the DnaA family.</text>
</comment>
<feature type="binding site" evidence="8">
    <location>
        <position position="162"/>
    </location>
    <ligand>
        <name>ATP</name>
        <dbReference type="ChEBI" id="CHEBI:30616"/>
    </ligand>
</feature>
<evidence type="ECO:0000256" key="8">
    <source>
        <dbReference type="HAMAP-Rule" id="MF_00377"/>
    </source>
</evidence>
<dbReference type="SUPFAM" id="SSF48295">
    <property type="entry name" value="TrpR-like"/>
    <property type="match status" value="1"/>
</dbReference>
<comment type="caution">
    <text evidence="8">Lacks conserved residue(s) required for the propagation of feature annotation.</text>
</comment>
<reference evidence="15 17" key="3">
    <citation type="submission" date="2020-07" db="EMBL/GenBank/DDBJ databases">
        <title>Bacterial metabolism rescues the inhibition of intestinal drug absorption by food and drug additives.</title>
        <authorList>
            <person name="Zou L."/>
            <person name="Spanogiannopoulos P."/>
            <person name="Chien H.-C."/>
            <person name="Pieper L.M."/>
            <person name="Cai W."/>
            <person name="Khuri N."/>
            <person name="Pottel J."/>
            <person name="Vora B."/>
            <person name="Ni Z."/>
            <person name="Tsakalozou E."/>
            <person name="Zhang W."/>
            <person name="Shoichet B.K."/>
            <person name="Giacomini K.M."/>
            <person name="Turnbaugh P.J."/>
        </authorList>
    </citation>
    <scope>NUCLEOTIDE SEQUENCE [LARGE SCALE GENOMIC DNA]</scope>
    <source>
        <strain evidence="15 17">F22</strain>
    </source>
</reference>
<evidence type="ECO:0000256" key="3">
    <source>
        <dbReference type="ARBA" id="ARBA00022705"/>
    </source>
</evidence>
<keyword evidence="7 8" id="KW-0238">DNA-binding</keyword>
<dbReference type="GO" id="GO:0006275">
    <property type="term" value="P:regulation of DNA replication"/>
    <property type="evidence" value="ECO:0007669"/>
    <property type="project" value="UniProtKB-UniRule"/>
</dbReference>
<proteinExistence type="inferred from homology"/>
<evidence type="ECO:0000256" key="6">
    <source>
        <dbReference type="ARBA" id="ARBA00023121"/>
    </source>
</evidence>